<name>H0XL29_OTOGA</name>
<dbReference type="Proteomes" id="UP000005225">
    <property type="component" value="Unassembled WGS sequence"/>
</dbReference>
<protein>
    <submittedName>
        <fullName evidence="3">Uncharacterized protein</fullName>
    </submittedName>
</protein>
<evidence type="ECO:0000313" key="3">
    <source>
        <dbReference type="Ensembl" id="ENSOGAP00000016819.1"/>
    </source>
</evidence>
<reference evidence="3" key="2">
    <citation type="submission" date="2025-08" db="UniProtKB">
        <authorList>
            <consortium name="Ensembl"/>
        </authorList>
    </citation>
    <scope>IDENTIFICATION</scope>
</reference>
<dbReference type="Ensembl" id="ENSOGAT00000029825.1">
    <property type="protein sequence ID" value="ENSOGAP00000016819.1"/>
    <property type="gene ID" value="ENSOGAG00000033422.1"/>
</dbReference>
<organism evidence="3 4">
    <name type="scientific">Otolemur garnettii</name>
    <name type="common">Small-eared galago</name>
    <name type="synonym">Garnett's greater bushbaby</name>
    <dbReference type="NCBI Taxonomy" id="30611"/>
    <lineage>
        <taxon>Eukaryota</taxon>
        <taxon>Metazoa</taxon>
        <taxon>Chordata</taxon>
        <taxon>Craniata</taxon>
        <taxon>Vertebrata</taxon>
        <taxon>Euteleostomi</taxon>
        <taxon>Mammalia</taxon>
        <taxon>Eutheria</taxon>
        <taxon>Euarchontoglires</taxon>
        <taxon>Primates</taxon>
        <taxon>Strepsirrhini</taxon>
        <taxon>Lorisiformes</taxon>
        <taxon>Galagidae</taxon>
        <taxon>Otolemur</taxon>
    </lineage>
</organism>
<dbReference type="AlphaFoldDB" id="H0XL29"/>
<dbReference type="GeneTree" id="ENSGT00390000001901"/>
<dbReference type="InParanoid" id="H0XL29"/>
<dbReference type="InterPro" id="IPR018888">
    <property type="entry name" value="UPF0561"/>
</dbReference>
<accession>H0XL29</accession>
<evidence type="ECO:0000256" key="1">
    <source>
        <dbReference type="ARBA" id="ARBA00006905"/>
    </source>
</evidence>
<dbReference type="PANTHER" id="PTHR34256">
    <property type="entry name" value="UPF0561 PROTEIN C2ORF68"/>
    <property type="match status" value="1"/>
</dbReference>
<proteinExistence type="inferred from homology"/>
<evidence type="ECO:0000313" key="4">
    <source>
        <dbReference type="Proteomes" id="UP000005225"/>
    </source>
</evidence>
<reference evidence="4" key="1">
    <citation type="submission" date="2011-03" db="EMBL/GenBank/DDBJ databases">
        <title>Version 3 of the genome sequence of Otolemur garnettii (Bushbaby).</title>
        <authorList>
            <consortium name="The Broad Institute Genome Sequencing Platform"/>
            <person name="Di Palma F."/>
            <person name="Johnson J."/>
            <person name="Lander E.S."/>
            <person name="Lindblad-Toh K."/>
            <person name="Jaffe D.B."/>
            <person name="Gnerre S."/>
            <person name="MacCallum I."/>
            <person name="Przybylski D."/>
            <person name="Ribeiro F.J."/>
            <person name="Burton J.N."/>
            <person name="Walker B.J."/>
            <person name="Sharpe T."/>
            <person name="Hall G."/>
        </authorList>
    </citation>
    <scope>NUCLEOTIDE SEQUENCE [LARGE SCALE GENOMIC DNA]</scope>
</reference>
<evidence type="ECO:0000256" key="2">
    <source>
        <dbReference type="SAM" id="MobiDB-lite"/>
    </source>
</evidence>
<dbReference type="PANTHER" id="PTHR34256:SF1">
    <property type="entry name" value="UPF0561 PROTEIN C2ORF68"/>
    <property type="match status" value="1"/>
</dbReference>
<dbReference type="eggNOG" id="ENOG502S396">
    <property type="taxonomic scope" value="Eukaryota"/>
</dbReference>
<reference evidence="3" key="3">
    <citation type="submission" date="2025-09" db="UniProtKB">
        <authorList>
            <consortium name="Ensembl"/>
        </authorList>
    </citation>
    <scope>IDENTIFICATION</scope>
</reference>
<feature type="compositionally biased region" description="Basic and acidic residues" evidence="2">
    <location>
        <begin position="101"/>
        <end position="113"/>
    </location>
</feature>
<dbReference type="EMBL" id="AAQR03051890">
    <property type="status" value="NOT_ANNOTATED_CDS"/>
    <property type="molecule type" value="Genomic_DNA"/>
</dbReference>
<feature type="region of interest" description="Disordered" evidence="2">
    <location>
        <begin position="95"/>
        <end position="140"/>
    </location>
</feature>
<feature type="region of interest" description="Disordered" evidence="2">
    <location>
        <begin position="36"/>
        <end position="78"/>
    </location>
</feature>
<keyword evidence="4" id="KW-1185">Reference proteome</keyword>
<feature type="compositionally biased region" description="Low complexity" evidence="2">
    <location>
        <begin position="66"/>
        <end position="78"/>
    </location>
</feature>
<comment type="similarity">
    <text evidence="1">Belongs to the UPF0561 family.</text>
</comment>
<feature type="compositionally biased region" description="Basic residues" evidence="2">
    <location>
        <begin position="36"/>
        <end position="49"/>
    </location>
</feature>
<sequence>VEAGSGPGSGLCHKPGRLLDMNHGFVHHLPYYPKKLKQAARRSQTRKWTRSASTHPGAADYEESCESSSSGGSELEPSGHQLFCLEYEADSGGDTSVIVYQDHDSGRVSEEVSAHTPLDPLSKGPQVGLQEETAKHQSRH</sequence>
<dbReference type="HOGENOM" id="CLU_100251_0_0_1"/>
<dbReference type="Pfam" id="PF10573">
    <property type="entry name" value="UPF0561"/>
    <property type="match status" value="1"/>
</dbReference>